<evidence type="ECO:0000313" key="1">
    <source>
        <dbReference type="EMBL" id="ELA47147.1"/>
    </source>
</evidence>
<dbReference type="HOGENOM" id="CLU_565713_0_0_1"/>
<dbReference type="GeneID" id="19879215"/>
<dbReference type="Gene3D" id="3.80.10.10">
    <property type="entry name" value="Ribonuclease Inhibitor"/>
    <property type="match status" value="1"/>
</dbReference>
<reference evidence="2" key="1">
    <citation type="submission" date="2011-03" db="EMBL/GenBank/DDBJ databases">
        <title>The genome sequence of Vavraia culicis strain floridensis.</title>
        <authorList>
            <consortium name="The Broad Institute Genome Sequencing Platform"/>
            <person name="Cuomo C."/>
            <person name="Becnel J."/>
            <person name="Sanscrainte N."/>
            <person name="Young S.K."/>
            <person name="Zeng Q."/>
            <person name="Gargeya S."/>
            <person name="Fitzgerald M."/>
            <person name="Haas B."/>
            <person name="Abouelleil A."/>
            <person name="Alvarado L."/>
            <person name="Arachchi H.M."/>
            <person name="Berlin A."/>
            <person name="Chapman S.B."/>
            <person name="Gearin G."/>
            <person name="Goldberg J."/>
            <person name="Griggs A."/>
            <person name="Gujja S."/>
            <person name="Hansen M."/>
            <person name="Heiman D."/>
            <person name="Howarth C."/>
            <person name="Larimer J."/>
            <person name="Lui A."/>
            <person name="MacDonald P.J.P."/>
            <person name="McCowen C."/>
            <person name="Montmayeur A."/>
            <person name="Murphy C."/>
            <person name="Neiman D."/>
            <person name="Pearson M."/>
            <person name="Priest M."/>
            <person name="Roberts A."/>
            <person name="Saif S."/>
            <person name="Shea T."/>
            <person name="Sisk P."/>
            <person name="Stolte C."/>
            <person name="Sykes S."/>
            <person name="Wortman J."/>
            <person name="Nusbaum C."/>
            <person name="Birren B."/>
        </authorList>
    </citation>
    <scope>NUCLEOTIDE SEQUENCE [LARGE SCALE GENOMIC DNA]</scope>
    <source>
        <strain evidence="2">floridensis</strain>
    </source>
</reference>
<dbReference type="RefSeq" id="XP_008074355.1">
    <property type="nucleotide sequence ID" value="XM_008076164.1"/>
</dbReference>
<dbReference type="EMBL" id="GL877423">
    <property type="protein sequence ID" value="ELA47147.1"/>
    <property type="molecule type" value="Genomic_DNA"/>
</dbReference>
<name>L2GUU2_VAVCU</name>
<organism evidence="1 2">
    <name type="scientific">Vavraia culicis (isolate floridensis)</name>
    <name type="common">Microsporidian parasite</name>
    <dbReference type="NCBI Taxonomy" id="948595"/>
    <lineage>
        <taxon>Eukaryota</taxon>
        <taxon>Fungi</taxon>
        <taxon>Fungi incertae sedis</taxon>
        <taxon>Microsporidia</taxon>
        <taxon>Pleistophoridae</taxon>
        <taxon>Vavraia</taxon>
    </lineage>
</organism>
<feature type="non-terminal residue" evidence="1">
    <location>
        <position position="1"/>
    </location>
</feature>
<dbReference type="VEuPathDB" id="MicrosporidiaDB:VCUG_01336"/>
<keyword evidence="2" id="KW-1185">Reference proteome</keyword>
<proteinExistence type="predicted"/>
<dbReference type="InterPro" id="IPR032675">
    <property type="entry name" value="LRR_dom_sf"/>
</dbReference>
<dbReference type="OrthoDB" id="10591676at2759"/>
<evidence type="ECO:0000313" key="2">
    <source>
        <dbReference type="Proteomes" id="UP000011081"/>
    </source>
</evidence>
<dbReference type="AlphaFoldDB" id="L2GUU2"/>
<protein>
    <submittedName>
        <fullName evidence="1">Uncharacterized protein</fullName>
    </submittedName>
</protein>
<dbReference type="SUPFAM" id="SSF52047">
    <property type="entry name" value="RNI-like"/>
    <property type="match status" value="1"/>
</dbReference>
<dbReference type="Proteomes" id="UP000011081">
    <property type="component" value="Unassembled WGS sequence"/>
</dbReference>
<dbReference type="InParanoid" id="L2GUU2"/>
<accession>L2GUU2</accession>
<sequence length="483" mass="56097">LRVIGGFVNLETLLLPKIIESETVIARIFSMNDEIGKKLTKLVYNRFIEKSEFVYLKRCSESVHQSLMWDDEVSINTYSSRQYKRYITTLRFEKDEHGPSSTQIILGEFLRECPHLECIVLVKEDWTIVLPNPDDSIDRKLKIKFIEMKINLPTIRQICESKLVNKIVLERVEITYTEPVETTISDIPKVSLESFICIGLSLQNKGFYDLLEQMQITKLRFTECTVDVELLDRIFNSEQMANLNELMFRKNALCNGSRFDISKLRSLTSINIICVACEPIHNEEMSQVCQFPVERNSSSNYLPELENSIYCTMLDLSLHVNLTSLMIDICPQNYSLFKKHVFRAGNLKLLTLHVTDVSIDISKILERNSSIEIMYVVGCKKSQVLVTHHKRVRSQCKELRLMAFIINNSDIFKYIAKLRQIEKLDISHSLLSVEHKKMVRAFYFRVSEVRLSIYVKYADKLIIALKKLNFDAKKNSVSFIVVN</sequence>
<gene>
    <name evidence="1" type="ORF">VCUG_01336</name>
</gene>